<dbReference type="Pfam" id="PF12833">
    <property type="entry name" value="HTH_18"/>
    <property type="match status" value="1"/>
</dbReference>
<dbReference type="AlphaFoldDB" id="A0A0S2K517"/>
<evidence type="ECO:0000313" key="6">
    <source>
        <dbReference type="Proteomes" id="UP000061457"/>
    </source>
</evidence>
<keyword evidence="3" id="KW-0804">Transcription</keyword>
<dbReference type="Gene3D" id="1.10.10.60">
    <property type="entry name" value="Homeodomain-like"/>
    <property type="match status" value="2"/>
</dbReference>
<protein>
    <submittedName>
        <fullName evidence="5">AraC family transcriptional regulator</fullName>
    </submittedName>
</protein>
<dbReference type="PANTHER" id="PTHR43436">
    <property type="entry name" value="ARAC-FAMILY TRANSCRIPTIONAL REGULATOR"/>
    <property type="match status" value="1"/>
</dbReference>
<sequence length="290" mass="32563">MQSLITQLEQLAPSEGYNHTFIHGVGIYKSSESAVRTPLCYSQGIIFVLQGQKRVFFDEQIYTYNPDNYLVLTVPLPAECETQLTNNNPLLSLIIDFDIPVLGELVRVFDEHGKLNSSDKMSNAKGLFVSENTDALSCTLTRLVNCLSSKLQSDIIGKGLVREVFFHVLQGPQASPLFDLVSHNTHMSKMERTLKHLHNNYNDKLDVEQLASMANMSASTFHRNFKQITASSPIQYVKKLRLSKAKDLLQDQGIKVKQAAAQVGYESATQFSREFTRYFGISPSDYAKAN</sequence>
<dbReference type="InterPro" id="IPR018060">
    <property type="entry name" value="HTH_AraC"/>
</dbReference>
<accession>A0A0S2K517</accession>
<evidence type="ECO:0000256" key="1">
    <source>
        <dbReference type="ARBA" id="ARBA00023015"/>
    </source>
</evidence>
<dbReference type="GO" id="GO:0003700">
    <property type="term" value="F:DNA-binding transcription factor activity"/>
    <property type="evidence" value="ECO:0007669"/>
    <property type="project" value="InterPro"/>
</dbReference>
<reference evidence="5 6" key="1">
    <citation type="submission" date="2015-11" db="EMBL/GenBank/DDBJ databases">
        <authorList>
            <person name="Zhang Y."/>
            <person name="Guo Z."/>
        </authorList>
    </citation>
    <scope>NUCLEOTIDE SEQUENCE [LARGE SCALE GENOMIC DNA]</scope>
    <source>
        <strain evidence="5 6">KCTC 12086</strain>
    </source>
</reference>
<dbReference type="PATRIC" id="fig|161398.10.peg.2752"/>
<name>A0A0S2K517_9GAMM</name>
<evidence type="ECO:0000256" key="3">
    <source>
        <dbReference type="ARBA" id="ARBA00023163"/>
    </source>
</evidence>
<keyword evidence="6" id="KW-1185">Reference proteome</keyword>
<dbReference type="PANTHER" id="PTHR43436:SF2">
    <property type="entry name" value="ARAC_XYLS FAMILY TRANSCRIPTIONAL REGULATOR"/>
    <property type="match status" value="1"/>
</dbReference>
<dbReference type="EMBL" id="CP013187">
    <property type="protein sequence ID" value="ALO43182.1"/>
    <property type="molecule type" value="Genomic_DNA"/>
</dbReference>
<dbReference type="PROSITE" id="PS00041">
    <property type="entry name" value="HTH_ARAC_FAMILY_1"/>
    <property type="match status" value="1"/>
</dbReference>
<dbReference type="InterPro" id="IPR018062">
    <property type="entry name" value="HTH_AraC-typ_CS"/>
</dbReference>
<feature type="domain" description="HTH araC/xylS-type" evidence="4">
    <location>
        <begin position="191"/>
        <end position="289"/>
    </location>
</feature>
<dbReference type="PRINTS" id="PR00032">
    <property type="entry name" value="HTHARAC"/>
</dbReference>
<evidence type="ECO:0000256" key="2">
    <source>
        <dbReference type="ARBA" id="ARBA00023125"/>
    </source>
</evidence>
<dbReference type="InterPro" id="IPR009594">
    <property type="entry name" value="Tscrpt_reg_HTH_AraC_N"/>
</dbReference>
<dbReference type="Pfam" id="PF06719">
    <property type="entry name" value="AraC_N"/>
    <property type="match status" value="1"/>
</dbReference>
<dbReference type="SUPFAM" id="SSF46689">
    <property type="entry name" value="Homeodomain-like"/>
    <property type="match status" value="2"/>
</dbReference>
<keyword evidence="1" id="KW-0805">Transcription regulation</keyword>
<dbReference type="Proteomes" id="UP000061457">
    <property type="component" value="Chromosome I"/>
</dbReference>
<proteinExistence type="predicted"/>
<dbReference type="RefSeq" id="WP_058030859.1">
    <property type="nucleotide sequence ID" value="NZ_CP013187.1"/>
</dbReference>
<keyword evidence="2" id="KW-0238">DNA-binding</keyword>
<organism evidence="5 6">
    <name type="scientific">Pseudoalteromonas phenolica</name>
    <dbReference type="NCBI Taxonomy" id="161398"/>
    <lineage>
        <taxon>Bacteria</taxon>
        <taxon>Pseudomonadati</taxon>
        <taxon>Pseudomonadota</taxon>
        <taxon>Gammaproteobacteria</taxon>
        <taxon>Alteromonadales</taxon>
        <taxon>Pseudoalteromonadaceae</taxon>
        <taxon>Pseudoalteromonas</taxon>
    </lineage>
</organism>
<dbReference type="InterPro" id="IPR009057">
    <property type="entry name" value="Homeodomain-like_sf"/>
</dbReference>
<dbReference type="STRING" id="161398.PP2015_2695"/>
<dbReference type="KEGG" id="pphe:PP2015_2695"/>
<dbReference type="OrthoDB" id="9793035at2"/>
<dbReference type="PROSITE" id="PS01124">
    <property type="entry name" value="HTH_ARAC_FAMILY_2"/>
    <property type="match status" value="1"/>
</dbReference>
<gene>
    <name evidence="5" type="ORF">PP2015_2695</name>
</gene>
<dbReference type="InterPro" id="IPR020449">
    <property type="entry name" value="Tscrpt_reg_AraC-type_HTH"/>
</dbReference>
<evidence type="ECO:0000313" key="5">
    <source>
        <dbReference type="EMBL" id="ALO43182.1"/>
    </source>
</evidence>
<dbReference type="SMART" id="SM00342">
    <property type="entry name" value="HTH_ARAC"/>
    <property type="match status" value="1"/>
</dbReference>
<dbReference type="GO" id="GO:0043565">
    <property type="term" value="F:sequence-specific DNA binding"/>
    <property type="evidence" value="ECO:0007669"/>
    <property type="project" value="InterPro"/>
</dbReference>
<evidence type="ECO:0000259" key="4">
    <source>
        <dbReference type="PROSITE" id="PS01124"/>
    </source>
</evidence>